<name>A0A4Y5TX64_9CAUD</name>
<proteinExistence type="predicted"/>
<dbReference type="EMBL" id="MK804893">
    <property type="protein sequence ID" value="QDB74011.1"/>
    <property type="molecule type" value="Genomic_DNA"/>
</dbReference>
<accession>A0A4Y5TX64</accession>
<evidence type="ECO:0000313" key="1">
    <source>
        <dbReference type="EMBL" id="QDB74011.1"/>
    </source>
</evidence>
<reference evidence="1 2" key="1">
    <citation type="submission" date="2019-04" db="EMBL/GenBank/DDBJ databases">
        <title>Nine Novel Phages from a Plateau Lake in Southwest China Provide Insights into Aeromonas Phage Diversity.</title>
        <authorList>
            <person name="Xiao W."/>
            <person name="Bai M."/>
            <person name="Wang Y."/>
            <person name="Cui X."/>
        </authorList>
    </citation>
    <scope>NUCLEOTIDE SEQUENCE [LARGE SCALE GENOMIC DNA]</scope>
</reference>
<sequence>MTHEERIAYIRVILGDISEQLLPTATIDLFLSRWELQFDVDNKPENEPLVLWNTTVSCLQYLISKTVSSGNVGTGRTEKIGQEQISVTGGSQLQAWKDLLQYITENPDFIDPSLGGFDNLIIIGGVRKDKFEEVRKDPNSKGAYSVDGVVDYTSRYRNPKNPFVYED</sequence>
<protein>
    <submittedName>
        <fullName evidence="1">Uncharacterized protein</fullName>
    </submittedName>
</protein>
<organism evidence="1 2">
    <name type="scientific">Aeromonas phage 2L372D</name>
    <dbReference type="NCBI Taxonomy" id="2588097"/>
    <lineage>
        <taxon>Viruses</taxon>
        <taxon>Duplodnaviria</taxon>
        <taxon>Heunggongvirae</taxon>
        <taxon>Uroviricota</taxon>
        <taxon>Caudoviricetes</taxon>
        <taxon>Plateaulakevirus</taxon>
        <taxon>Plateaulakevirus pv2L372D</taxon>
    </lineage>
</organism>
<evidence type="ECO:0000313" key="2">
    <source>
        <dbReference type="Proteomes" id="UP000316128"/>
    </source>
</evidence>
<gene>
    <name evidence="1" type="ORF">2L372D_097</name>
</gene>
<keyword evidence="2" id="KW-1185">Reference proteome</keyword>
<dbReference type="InterPro" id="IPR058761">
    <property type="entry name" value="PhiTE_adapter-like"/>
</dbReference>
<dbReference type="Pfam" id="PF26075">
    <property type="entry name" value="Phage_Adaptor_PhiTE"/>
    <property type="match status" value="1"/>
</dbReference>
<dbReference type="Proteomes" id="UP000316128">
    <property type="component" value="Segment"/>
</dbReference>